<dbReference type="OrthoDB" id="2595717at2"/>
<gene>
    <name evidence="1" type="ORF">BK131_29510</name>
</gene>
<proteinExistence type="predicted"/>
<reference evidence="1 2" key="1">
    <citation type="submission" date="2016-11" db="EMBL/GenBank/DDBJ databases">
        <title>Paenibacillus species isolates.</title>
        <authorList>
            <person name="Beno S.M."/>
        </authorList>
    </citation>
    <scope>NUCLEOTIDE SEQUENCE [LARGE SCALE GENOMIC DNA]</scope>
    <source>
        <strain evidence="1 2">FSL H8-0246</strain>
    </source>
</reference>
<dbReference type="EMBL" id="MRTJ01000029">
    <property type="protein sequence ID" value="OMF04804.1"/>
    <property type="molecule type" value="Genomic_DNA"/>
</dbReference>
<dbReference type="AlphaFoldDB" id="A0A1R1BEH2"/>
<accession>A0A1R1BEH2</accession>
<evidence type="ECO:0000313" key="1">
    <source>
        <dbReference type="EMBL" id="OMF04804.1"/>
    </source>
</evidence>
<evidence type="ECO:0000313" key="2">
    <source>
        <dbReference type="Proteomes" id="UP000187134"/>
    </source>
</evidence>
<dbReference type="Proteomes" id="UP000187134">
    <property type="component" value="Unassembled WGS sequence"/>
</dbReference>
<organism evidence="1 2">
    <name type="scientific">Paenibacillus amylolyticus</name>
    <dbReference type="NCBI Taxonomy" id="1451"/>
    <lineage>
        <taxon>Bacteria</taxon>
        <taxon>Bacillati</taxon>
        <taxon>Bacillota</taxon>
        <taxon>Bacilli</taxon>
        <taxon>Bacillales</taxon>
        <taxon>Paenibacillaceae</taxon>
        <taxon>Paenibacillus</taxon>
    </lineage>
</organism>
<name>A0A1R1BEH2_PAEAM</name>
<sequence length="449" mass="46479">MNVKLPKSIVRLGSIPLAILAGTLMLGFGSSHVYADDAQVSSEKPSSGLSLNLFSRDSDGGLNLTPSVSVSTPLLDVEVPSIKANESTGKLSVSELNVDTPLGSAGTSEIGIDAKKGTVELPSVKADTPVIKADVSSSQVNLNEGTASLPGLTAEVPEVIKAETSAVKTDLRQGKVELPSVKVDVPEVTSVNISSSRVDLTKGNVQLPSVKAEVPVVDVSAELNPDQEKVEIPSVKPERPVVTPELPVVVKTPIGETANTSALADPVSSQNNEEGQDAVQVTGKVIEITSEPVLRPEQPVVPQALPVEGTDLTQDSDVNAGLPDNELFLVDQPSAEPSVTEQVQSNQEAILKQDDTYAASPLQPRTERPTSWSVAATSPVAANASAGTSSGSSGVTGGGATAPAAALPGAITGLVTPDYDFAFRMERLDGFSQWSQAPPGRPPQYTSFS</sequence>
<comment type="caution">
    <text evidence="1">The sequence shown here is derived from an EMBL/GenBank/DDBJ whole genome shotgun (WGS) entry which is preliminary data.</text>
</comment>
<dbReference type="RefSeq" id="WP_076334260.1">
    <property type="nucleotide sequence ID" value="NZ_MRTJ01000029.1"/>
</dbReference>
<protein>
    <submittedName>
        <fullName evidence="1">Uncharacterized protein</fullName>
    </submittedName>
</protein>